<dbReference type="Pfam" id="PF25601">
    <property type="entry name" value="AAA_lid_14"/>
    <property type="match status" value="1"/>
</dbReference>
<evidence type="ECO:0000256" key="3">
    <source>
        <dbReference type="ARBA" id="ARBA00023015"/>
    </source>
</evidence>
<dbReference type="EMBL" id="RHHQ01000004">
    <property type="protein sequence ID" value="RNB91687.1"/>
    <property type="molecule type" value="Genomic_DNA"/>
</dbReference>
<dbReference type="GO" id="GO:0006355">
    <property type="term" value="P:regulation of DNA-templated transcription"/>
    <property type="evidence" value="ECO:0007669"/>
    <property type="project" value="InterPro"/>
</dbReference>
<dbReference type="SUPFAM" id="SSF52540">
    <property type="entry name" value="P-loop containing nucleoside triphosphate hydrolases"/>
    <property type="match status" value="1"/>
</dbReference>
<evidence type="ECO:0000313" key="11">
    <source>
        <dbReference type="Proteomes" id="UP000271031"/>
    </source>
</evidence>
<dbReference type="InterPro" id="IPR035965">
    <property type="entry name" value="PAS-like_dom_sf"/>
</dbReference>
<keyword evidence="1" id="KW-0547">Nucleotide-binding</keyword>
<name>A0A3M8DXH1_9BACL</name>
<dbReference type="InterPro" id="IPR002078">
    <property type="entry name" value="Sigma_54_int"/>
</dbReference>
<dbReference type="SUPFAM" id="SSF46689">
    <property type="entry name" value="Homeodomain-like"/>
    <property type="match status" value="1"/>
</dbReference>
<dbReference type="Pfam" id="PF00571">
    <property type="entry name" value="CBS"/>
    <property type="match status" value="2"/>
</dbReference>
<dbReference type="Pfam" id="PF02954">
    <property type="entry name" value="HTH_8"/>
    <property type="match status" value="1"/>
</dbReference>
<dbReference type="InterPro" id="IPR025943">
    <property type="entry name" value="Sigma_54_int_dom_ATP-bd_2"/>
</dbReference>
<feature type="domain" description="CBS" evidence="9">
    <location>
        <begin position="8"/>
        <end position="64"/>
    </location>
</feature>
<dbReference type="InterPro" id="IPR003593">
    <property type="entry name" value="AAA+_ATPase"/>
</dbReference>
<sequence length="693" mass="78450">MISVRDIMTPLDKGLLATDTLAQAIELIKRLKWNTVPVTDEEGRPIGAFPKSSLYQMLVEGKELETPISAYIKKGSASTIPVTISYEELEEIVWTSPVGTGTIVDEDGRVVGLITKTDVIFALFHKTRLLKEQLEEILDTSQLGALLTDDNRRIQFVNRRLCALVGKSDAELLHRDLAEFIPLEEREWSNEIHRPLQLGGQQMVIRVCTYETVSGKDGLIALVQPVSEVEKIAEELETAKKWKSLLQTVIDHAYDGLVMINEQQEITFISQSVLELFELDEEKMEAAKIDALLPQLGLSNVMKTGIADVSEFMEVKGIAYIIHRIPVFQGDELIGAVGKIVFRQLKEVRERFRRFEKNEEKDQSATTQLRRSEGARFTFDQIMTQDEQMQKVIRSVTKAAKGPSTILIRGESGTGKELFAHAIHRSSSRNAGPFVTVNCAAIPEHLLESEFFGYEEGAFTGAKQKGKLGKFDLANGGTLFLDEVGDMSLTLQAKLLRVLQEKEFYRVGGTERIHVEVRIIAATHRYLETMVEQGQFREDLFYRLNVISVEIPPLRKRKDDILLLAQFFIQELNKQSGTSITGLEPNVQRLLQEYPWPGNVRELRNVLERAMIFAEHGRIQLEDLPDYLLKKTNADDLGQLHEQPIKLMEQAEQAAIRQALREANGNKTRAAQLLGISRSVLYEKLRRQKTDVR</sequence>
<dbReference type="Gene3D" id="1.10.10.60">
    <property type="entry name" value="Homeodomain-like"/>
    <property type="match status" value="1"/>
</dbReference>
<dbReference type="GO" id="GO:0043565">
    <property type="term" value="F:sequence-specific DNA binding"/>
    <property type="evidence" value="ECO:0007669"/>
    <property type="project" value="InterPro"/>
</dbReference>
<dbReference type="Gene3D" id="3.30.450.20">
    <property type="entry name" value="PAS domain"/>
    <property type="match status" value="2"/>
</dbReference>
<keyword evidence="6" id="KW-0129">CBS domain</keyword>
<dbReference type="InterPro" id="IPR000014">
    <property type="entry name" value="PAS"/>
</dbReference>
<dbReference type="Gene3D" id="1.10.8.60">
    <property type="match status" value="1"/>
</dbReference>
<evidence type="ECO:0000313" key="10">
    <source>
        <dbReference type="EMBL" id="RNB91687.1"/>
    </source>
</evidence>
<dbReference type="InterPro" id="IPR058031">
    <property type="entry name" value="AAA_lid_NorR"/>
</dbReference>
<feature type="domain" description="PAS" evidence="8">
    <location>
        <begin position="130"/>
        <end position="187"/>
    </location>
</feature>
<dbReference type="Pfam" id="PF13188">
    <property type="entry name" value="PAS_8"/>
    <property type="match status" value="1"/>
</dbReference>
<keyword evidence="2" id="KW-0067">ATP-binding</keyword>
<proteinExistence type="predicted"/>
<gene>
    <name evidence="10" type="ORF">EDM56_02720</name>
</gene>
<dbReference type="PANTHER" id="PTHR32071:SF57">
    <property type="entry name" value="C4-DICARBOXYLATE TRANSPORT TRANSCRIPTIONAL REGULATORY PROTEIN DCTD"/>
    <property type="match status" value="1"/>
</dbReference>
<dbReference type="InterPro" id="IPR027417">
    <property type="entry name" value="P-loop_NTPase"/>
</dbReference>
<dbReference type="OrthoDB" id="9771372at2"/>
<dbReference type="GO" id="GO:0005524">
    <property type="term" value="F:ATP binding"/>
    <property type="evidence" value="ECO:0007669"/>
    <property type="project" value="UniProtKB-KW"/>
</dbReference>
<dbReference type="PROSITE" id="PS51371">
    <property type="entry name" value="CBS"/>
    <property type="match status" value="2"/>
</dbReference>
<dbReference type="FunFam" id="3.40.50.300:FF:000006">
    <property type="entry name" value="DNA-binding transcriptional regulator NtrC"/>
    <property type="match status" value="1"/>
</dbReference>
<dbReference type="InterPro" id="IPR002197">
    <property type="entry name" value="HTH_Fis"/>
</dbReference>
<accession>A0A3M8DXH1</accession>
<dbReference type="Gene3D" id="3.10.580.10">
    <property type="entry name" value="CBS-domain"/>
    <property type="match status" value="1"/>
</dbReference>
<dbReference type="SUPFAM" id="SSF55785">
    <property type="entry name" value="PYP-like sensor domain (PAS domain)"/>
    <property type="match status" value="2"/>
</dbReference>
<dbReference type="InterPro" id="IPR013767">
    <property type="entry name" value="PAS_fold"/>
</dbReference>
<evidence type="ECO:0000256" key="5">
    <source>
        <dbReference type="ARBA" id="ARBA00023163"/>
    </source>
</evidence>
<evidence type="ECO:0000259" key="9">
    <source>
        <dbReference type="PROSITE" id="PS51371"/>
    </source>
</evidence>
<dbReference type="CDD" id="cd00130">
    <property type="entry name" value="PAS"/>
    <property type="match status" value="1"/>
</dbReference>
<evidence type="ECO:0000259" key="7">
    <source>
        <dbReference type="PROSITE" id="PS50045"/>
    </source>
</evidence>
<dbReference type="PANTHER" id="PTHR32071">
    <property type="entry name" value="TRANSCRIPTIONAL REGULATORY PROTEIN"/>
    <property type="match status" value="1"/>
</dbReference>
<keyword evidence="11" id="KW-1185">Reference proteome</keyword>
<comment type="caution">
    <text evidence="10">The sequence shown here is derived from an EMBL/GenBank/DDBJ whole genome shotgun (WGS) entry which is preliminary data.</text>
</comment>
<dbReference type="PRINTS" id="PR01590">
    <property type="entry name" value="HTHFIS"/>
</dbReference>
<dbReference type="SUPFAM" id="SSF54631">
    <property type="entry name" value="CBS-domain pair"/>
    <property type="match status" value="1"/>
</dbReference>
<dbReference type="Gene3D" id="3.40.50.300">
    <property type="entry name" value="P-loop containing nucleotide triphosphate hydrolases"/>
    <property type="match status" value="1"/>
</dbReference>
<dbReference type="NCBIfam" id="TIGR00229">
    <property type="entry name" value="sensory_box"/>
    <property type="match status" value="1"/>
</dbReference>
<evidence type="ECO:0000256" key="2">
    <source>
        <dbReference type="ARBA" id="ARBA00022840"/>
    </source>
</evidence>
<dbReference type="PROSITE" id="PS00675">
    <property type="entry name" value="SIGMA54_INTERACT_1"/>
    <property type="match status" value="1"/>
</dbReference>
<dbReference type="PROSITE" id="PS50045">
    <property type="entry name" value="SIGMA54_INTERACT_4"/>
    <property type="match status" value="1"/>
</dbReference>
<evidence type="ECO:0000256" key="4">
    <source>
        <dbReference type="ARBA" id="ARBA00023125"/>
    </source>
</evidence>
<dbReference type="Pfam" id="PF00989">
    <property type="entry name" value="PAS"/>
    <property type="match status" value="1"/>
</dbReference>
<dbReference type="Proteomes" id="UP000271031">
    <property type="component" value="Unassembled WGS sequence"/>
</dbReference>
<dbReference type="InterPro" id="IPR000644">
    <property type="entry name" value="CBS_dom"/>
</dbReference>
<dbReference type="SMART" id="SM00091">
    <property type="entry name" value="PAS"/>
    <property type="match status" value="2"/>
</dbReference>
<feature type="domain" description="CBS" evidence="9">
    <location>
        <begin position="72"/>
        <end position="129"/>
    </location>
</feature>
<protein>
    <submittedName>
        <fullName evidence="10">CBS domain-containing protein</fullName>
    </submittedName>
</protein>
<dbReference type="Pfam" id="PF00158">
    <property type="entry name" value="Sigma54_activat"/>
    <property type="match status" value="1"/>
</dbReference>
<dbReference type="RefSeq" id="WP_122916350.1">
    <property type="nucleotide sequence ID" value="NZ_RHHQ01000004.1"/>
</dbReference>
<feature type="domain" description="Sigma-54 factor interaction" evidence="7">
    <location>
        <begin position="382"/>
        <end position="612"/>
    </location>
</feature>
<dbReference type="SMART" id="SM00382">
    <property type="entry name" value="AAA"/>
    <property type="match status" value="1"/>
</dbReference>
<dbReference type="InterPro" id="IPR025662">
    <property type="entry name" value="Sigma_54_int_dom_ATP-bd_1"/>
</dbReference>
<dbReference type="InterPro" id="IPR009057">
    <property type="entry name" value="Homeodomain-like_sf"/>
</dbReference>
<dbReference type="CDD" id="cd00009">
    <property type="entry name" value="AAA"/>
    <property type="match status" value="1"/>
</dbReference>
<reference evidence="10 11" key="1">
    <citation type="submission" date="2018-10" db="EMBL/GenBank/DDBJ databases">
        <title>Phylogenomics of Brevibacillus.</title>
        <authorList>
            <person name="Dunlap C."/>
        </authorList>
    </citation>
    <scope>NUCLEOTIDE SEQUENCE [LARGE SCALE GENOMIC DNA]</scope>
    <source>
        <strain evidence="10 11">JCM 15716</strain>
    </source>
</reference>
<dbReference type="PROSITE" id="PS50112">
    <property type="entry name" value="PAS"/>
    <property type="match status" value="1"/>
</dbReference>
<evidence type="ECO:0000256" key="6">
    <source>
        <dbReference type="PROSITE-ProRule" id="PRU00703"/>
    </source>
</evidence>
<dbReference type="InterPro" id="IPR046342">
    <property type="entry name" value="CBS_dom_sf"/>
</dbReference>
<keyword evidence="3" id="KW-0805">Transcription regulation</keyword>
<evidence type="ECO:0000259" key="8">
    <source>
        <dbReference type="PROSITE" id="PS50112"/>
    </source>
</evidence>
<evidence type="ECO:0000256" key="1">
    <source>
        <dbReference type="ARBA" id="ARBA00022741"/>
    </source>
</evidence>
<keyword evidence="5" id="KW-0804">Transcription</keyword>
<dbReference type="PROSITE" id="PS00688">
    <property type="entry name" value="SIGMA54_INTERACT_3"/>
    <property type="match status" value="1"/>
</dbReference>
<dbReference type="PROSITE" id="PS00676">
    <property type="entry name" value="SIGMA54_INTERACT_2"/>
    <property type="match status" value="1"/>
</dbReference>
<keyword evidence="4" id="KW-0238">DNA-binding</keyword>
<organism evidence="10 11">
    <name type="scientific">Brevibacillus fluminis</name>
    <dbReference type="NCBI Taxonomy" id="511487"/>
    <lineage>
        <taxon>Bacteria</taxon>
        <taxon>Bacillati</taxon>
        <taxon>Bacillota</taxon>
        <taxon>Bacilli</taxon>
        <taxon>Bacillales</taxon>
        <taxon>Paenibacillaceae</taxon>
        <taxon>Brevibacillus</taxon>
    </lineage>
</organism>
<dbReference type="AlphaFoldDB" id="A0A3M8DXH1"/>
<dbReference type="InterPro" id="IPR025944">
    <property type="entry name" value="Sigma_54_int_dom_CS"/>
</dbReference>